<accession>A0A813M4K2</accession>
<evidence type="ECO:0000256" key="1">
    <source>
        <dbReference type="SAM" id="MobiDB-lite"/>
    </source>
</evidence>
<feature type="region of interest" description="Disordered" evidence="1">
    <location>
        <begin position="1"/>
        <end position="59"/>
    </location>
</feature>
<sequence length="106" mass="11741">MSRINKHKIQEQLPSAYFQSGNQSGSMPSSPGSSVSSSNASSAGSSPANAPANQNLRRVPNMFSPLERLEAFETPDFDSQFKPLLMLNLESIQTYRADCKYKRARR</sequence>
<proteinExistence type="predicted"/>
<dbReference type="EMBL" id="CAJNOC010000066">
    <property type="protein sequence ID" value="CAF0711547.1"/>
    <property type="molecule type" value="Genomic_DNA"/>
</dbReference>
<dbReference type="Proteomes" id="UP000663879">
    <property type="component" value="Unassembled WGS sequence"/>
</dbReference>
<gene>
    <name evidence="2" type="ORF">OXX778_LOCUS1112</name>
</gene>
<dbReference type="OrthoDB" id="10458056at2759"/>
<evidence type="ECO:0000313" key="2">
    <source>
        <dbReference type="EMBL" id="CAF0711547.1"/>
    </source>
</evidence>
<name>A0A813M4K2_9BILA</name>
<reference evidence="2" key="1">
    <citation type="submission" date="2021-02" db="EMBL/GenBank/DDBJ databases">
        <authorList>
            <person name="Nowell W R."/>
        </authorList>
    </citation>
    <scope>NUCLEOTIDE SEQUENCE</scope>
    <source>
        <strain evidence="2">Ploen Becks lab</strain>
    </source>
</reference>
<comment type="caution">
    <text evidence="2">The sequence shown here is derived from an EMBL/GenBank/DDBJ whole genome shotgun (WGS) entry which is preliminary data.</text>
</comment>
<organism evidence="2 3">
    <name type="scientific">Brachionus calyciflorus</name>
    <dbReference type="NCBI Taxonomy" id="104777"/>
    <lineage>
        <taxon>Eukaryota</taxon>
        <taxon>Metazoa</taxon>
        <taxon>Spiralia</taxon>
        <taxon>Gnathifera</taxon>
        <taxon>Rotifera</taxon>
        <taxon>Eurotatoria</taxon>
        <taxon>Monogononta</taxon>
        <taxon>Pseudotrocha</taxon>
        <taxon>Ploima</taxon>
        <taxon>Brachionidae</taxon>
        <taxon>Brachionus</taxon>
    </lineage>
</organism>
<evidence type="ECO:0000313" key="3">
    <source>
        <dbReference type="Proteomes" id="UP000663879"/>
    </source>
</evidence>
<dbReference type="AlphaFoldDB" id="A0A813M4K2"/>
<keyword evidence="3" id="KW-1185">Reference proteome</keyword>
<feature type="compositionally biased region" description="Low complexity" evidence="1">
    <location>
        <begin position="19"/>
        <end position="55"/>
    </location>
</feature>
<protein>
    <submittedName>
        <fullName evidence="2">Uncharacterized protein</fullName>
    </submittedName>
</protein>